<dbReference type="InterPro" id="IPR029058">
    <property type="entry name" value="AB_hydrolase_fold"/>
</dbReference>
<comment type="caution">
    <text evidence="12">The sequence shown here is derived from an EMBL/GenBank/DDBJ whole genome shotgun (WGS) entry which is preliminary data.</text>
</comment>
<keyword evidence="4" id="KW-0719">Serine esterase</keyword>
<evidence type="ECO:0000256" key="2">
    <source>
        <dbReference type="ARBA" id="ARBA00012423"/>
    </source>
</evidence>
<evidence type="ECO:0000256" key="4">
    <source>
        <dbReference type="ARBA" id="ARBA00022487"/>
    </source>
</evidence>
<evidence type="ECO:0000256" key="5">
    <source>
        <dbReference type="ARBA" id="ARBA00022801"/>
    </source>
</evidence>
<keyword evidence="13" id="KW-1185">Reference proteome</keyword>
<evidence type="ECO:0000256" key="3">
    <source>
        <dbReference type="ARBA" id="ARBA00014923"/>
    </source>
</evidence>
<comment type="function">
    <text evidence="7">Hydrolyzes fatty acids from S-acylated cysteine residues in proteins with a strong preference for palmitoylated G-alpha proteins over other acyl substrates. Mediates the deacylation of G-alpha proteins such as GPA1 in vivo, but has weak or no activity toward palmitoylated Ras proteins. Has weak lysophospholipase activity in vitro; however such activity may not exist in vivo.</text>
</comment>
<evidence type="ECO:0000256" key="7">
    <source>
        <dbReference type="ARBA" id="ARBA00029392"/>
    </source>
</evidence>
<evidence type="ECO:0000256" key="1">
    <source>
        <dbReference type="ARBA" id="ARBA00006499"/>
    </source>
</evidence>
<evidence type="ECO:0000256" key="6">
    <source>
        <dbReference type="ARBA" id="ARBA00022832"/>
    </source>
</evidence>
<keyword evidence="6" id="KW-0443">Lipid metabolism</keyword>
<dbReference type="Proteomes" id="UP001498476">
    <property type="component" value="Unassembled WGS sequence"/>
</dbReference>
<keyword evidence="6" id="KW-0276">Fatty acid metabolism</keyword>
<accession>A0ABR1GZL0</accession>
<evidence type="ECO:0000256" key="10">
    <source>
        <dbReference type="SAM" id="MobiDB-lite"/>
    </source>
</evidence>
<dbReference type="Pfam" id="PF02230">
    <property type="entry name" value="Abhydrolase_2"/>
    <property type="match status" value="1"/>
</dbReference>
<feature type="compositionally biased region" description="Acidic residues" evidence="10">
    <location>
        <begin position="331"/>
        <end position="367"/>
    </location>
</feature>
<evidence type="ECO:0000313" key="13">
    <source>
        <dbReference type="Proteomes" id="UP001498476"/>
    </source>
</evidence>
<protein>
    <recommendedName>
        <fullName evidence="3">Acyl-protein thioesterase 1</fullName>
        <ecNumber evidence="2">3.1.2.22</ecNumber>
    </recommendedName>
    <alternativeName>
        <fullName evidence="8">Palmitoyl-protein hydrolase</fullName>
    </alternativeName>
</protein>
<organism evidence="12 13">
    <name type="scientific">Neonectria punicea</name>
    <dbReference type="NCBI Taxonomy" id="979145"/>
    <lineage>
        <taxon>Eukaryota</taxon>
        <taxon>Fungi</taxon>
        <taxon>Dikarya</taxon>
        <taxon>Ascomycota</taxon>
        <taxon>Pezizomycotina</taxon>
        <taxon>Sordariomycetes</taxon>
        <taxon>Hypocreomycetidae</taxon>
        <taxon>Hypocreales</taxon>
        <taxon>Nectriaceae</taxon>
        <taxon>Neonectria</taxon>
    </lineage>
</organism>
<name>A0ABR1GZL0_9HYPO</name>
<evidence type="ECO:0000256" key="8">
    <source>
        <dbReference type="ARBA" id="ARBA00031195"/>
    </source>
</evidence>
<dbReference type="PANTHER" id="PTHR10655:SF17">
    <property type="entry name" value="LYSOPHOSPHOLIPASE-LIKE PROTEIN 1"/>
    <property type="match status" value="1"/>
</dbReference>
<dbReference type="Gene3D" id="3.40.50.1820">
    <property type="entry name" value="alpha/beta hydrolase"/>
    <property type="match status" value="2"/>
</dbReference>
<feature type="region of interest" description="Disordered" evidence="10">
    <location>
        <begin position="323"/>
        <end position="394"/>
    </location>
</feature>
<dbReference type="InterPro" id="IPR050565">
    <property type="entry name" value="LYPA1-2/EST-like"/>
</dbReference>
<dbReference type="PANTHER" id="PTHR10655">
    <property type="entry name" value="LYSOPHOSPHOLIPASE-RELATED"/>
    <property type="match status" value="1"/>
</dbReference>
<reference evidence="12 13" key="1">
    <citation type="journal article" date="2025" name="Microbiol. Resour. Announc.">
        <title>Draft genome sequences for Neonectria magnoliae and Neonectria punicea, canker pathogens of Liriodendron tulipifera and Acer saccharum in West Virginia.</title>
        <authorList>
            <person name="Petronek H.M."/>
            <person name="Kasson M.T."/>
            <person name="Metheny A.M."/>
            <person name="Stauder C.M."/>
            <person name="Lovett B."/>
            <person name="Lynch S.C."/>
            <person name="Garnas J.R."/>
            <person name="Kasson L.R."/>
            <person name="Stajich J.E."/>
        </authorList>
    </citation>
    <scope>NUCLEOTIDE SEQUENCE [LARGE SCALE GENOMIC DNA]</scope>
    <source>
        <strain evidence="12 13">NRRL 64653</strain>
    </source>
</reference>
<sequence length="500" mass="54695">MDEPTQLPTHTVQPSKAHTHTFILLHDCVSNGAALCAELEAALAPIAIRDILPQVLFIFPSGDLATPGYPGLLNWFSLSQLGETDRRGPEAEWRIVADAAHKLDTLVTAEAMKVGWDNVFVGGIGMGAAVGMACLLQTTTKLGGFFGLGGWMPFVDDIASIATHDTLDRDVPSAVISPPSEEDLASQKSDDTAKPQVPIIVVDPPQEEKDAPIPPKPSLVGPPYRADYEAPIFFGGRGGDDPAHVHGTNTHRGQRVWKPLMPPAGLYQFPGFDAVLESQMQEIMWSALTPMMRSDEDRDMDIAENLRIFSEAELNSWTGSRQLETLRESESEGQPEGEQAGESESEPEEQPEEQPEGEQEGDPESQPDSESTASPPAIPKRMPMNNRPQQSSEDRLTRVVNFLRYFLDTNTDDQTASLTDVDTPVVLVHAADTFVPRTHGKEALEVLQKLGFRVKFKNLDKGDHLVSHDALQEFLMTILDENIGTFGLREGIVNLVLGNP</sequence>
<gene>
    <name evidence="12" type="ORF">QQX98_006817</name>
</gene>
<feature type="domain" description="Phospholipase/carboxylesterase/thioesterase" evidence="11">
    <location>
        <begin position="11"/>
        <end position="166"/>
    </location>
</feature>
<dbReference type="InterPro" id="IPR003140">
    <property type="entry name" value="PLipase/COase/thioEstase"/>
</dbReference>
<evidence type="ECO:0000313" key="12">
    <source>
        <dbReference type="EMBL" id="KAK7414300.1"/>
    </source>
</evidence>
<dbReference type="EMBL" id="JAZAVJ010000106">
    <property type="protein sequence ID" value="KAK7414300.1"/>
    <property type="molecule type" value="Genomic_DNA"/>
</dbReference>
<keyword evidence="5" id="KW-0378">Hydrolase</keyword>
<evidence type="ECO:0000256" key="9">
    <source>
        <dbReference type="ARBA" id="ARBA00047337"/>
    </source>
</evidence>
<comment type="catalytic activity">
    <reaction evidence="9">
        <text>S-hexadecanoyl-L-cysteinyl-[protein] + H2O = L-cysteinyl-[protein] + hexadecanoate + H(+)</text>
        <dbReference type="Rhea" id="RHEA:19233"/>
        <dbReference type="Rhea" id="RHEA-COMP:10131"/>
        <dbReference type="Rhea" id="RHEA-COMP:11032"/>
        <dbReference type="ChEBI" id="CHEBI:7896"/>
        <dbReference type="ChEBI" id="CHEBI:15377"/>
        <dbReference type="ChEBI" id="CHEBI:15378"/>
        <dbReference type="ChEBI" id="CHEBI:29950"/>
        <dbReference type="ChEBI" id="CHEBI:74151"/>
        <dbReference type="EC" id="3.1.2.22"/>
    </reaction>
</comment>
<proteinExistence type="inferred from homology"/>
<comment type="similarity">
    <text evidence="1">Belongs to the AB hydrolase superfamily. AB hydrolase 2 family.</text>
</comment>
<dbReference type="EC" id="3.1.2.22" evidence="2"/>
<dbReference type="SUPFAM" id="SSF53474">
    <property type="entry name" value="alpha/beta-Hydrolases"/>
    <property type="match status" value="1"/>
</dbReference>
<feature type="region of interest" description="Disordered" evidence="10">
    <location>
        <begin position="171"/>
        <end position="196"/>
    </location>
</feature>
<evidence type="ECO:0000259" key="11">
    <source>
        <dbReference type="Pfam" id="PF02230"/>
    </source>
</evidence>